<keyword evidence="2" id="KW-1185">Reference proteome</keyword>
<gene>
    <name evidence="1" type="ORF">Tco_1045317</name>
</gene>
<proteinExistence type="predicted"/>
<name>A0ABQ5GUL1_9ASTR</name>
<dbReference type="EMBL" id="BQNB010018817">
    <property type="protein sequence ID" value="GJT78592.1"/>
    <property type="molecule type" value="Genomic_DNA"/>
</dbReference>
<dbReference type="Proteomes" id="UP001151760">
    <property type="component" value="Unassembled WGS sequence"/>
</dbReference>
<comment type="caution">
    <text evidence="1">The sequence shown here is derived from an EMBL/GenBank/DDBJ whole genome shotgun (WGS) entry which is preliminary data.</text>
</comment>
<evidence type="ECO:0000313" key="2">
    <source>
        <dbReference type="Proteomes" id="UP001151760"/>
    </source>
</evidence>
<evidence type="ECO:0000313" key="1">
    <source>
        <dbReference type="EMBL" id="GJT78592.1"/>
    </source>
</evidence>
<organism evidence="1 2">
    <name type="scientific">Tanacetum coccineum</name>
    <dbReference type="NCBI Taxonomy" id="301880"/>
    <lineage>
        <taxon>Eukaryota</taxon>
        <taxon>Viridiplantae</taxon>
        <taxon>Streptophyta</taxon>
        <taxon>Embryophyta</taxon>
        <taxon>Tracheophyta</taxon>
        <taxon>Spermatophyta</taxon>
        <taxon>Magnoliopsida</taxon>
        <taxon>eudicotyledons</taxon>
        <taxon>Gunneridae</taxon>
        <taxon>Pentapetalae</taxon>
        <taxon>asterids</taxon>
        <taxon>campanulids</taxon>
        <taxon>Asterales</taxon>
        <taxon>Asteraceae</taxon>
        <taxon>Asteroideae</taxon>
        <taxon>Anthemideae</taxon>
        <taxon>Anthemidinae</taxon>
        <taxon>Tanacetum</taxon>
    </lineage>
</organism>
<protein>
    <submittedName>
        <fullName evidence="1">Uncharacterized protein</fullName>
    </submittedName>
</protein>
<accession>A0ABQ5GUL1</accession>
<reference evidence="1" key="2">
    <citation type="submission" date="2022-01" db="EMBL/GenBank/DDBJ databases">
        <authorList>
            <person name="Yamashiro T."/>
            <person name="Shiraishi A."/>
            <person name="Satake H."/>
            <person name="Nakayama K."/>
        </authorList>
    </citation>
    <scope>NUCLEOTIDE SEQUENCE</scope>
</reference>
<reference evidence="1" key="1">
    <citation type="journal article" date="2022" name="Int. J. Mol. Sci.">
        <title>Draft Genome of Tanacetum Coccineum: Genomic Comparison of Closely Related Tanacetum-Family Plants.</title>
        <authorList>
            <person name="Yamashiro T."/>
            <person name="Shiraishi A."/>
            <person name="Nakayama K."/>
            <person name="Satake H."/>
        </authorList>
    </citation>
    <scope>NUCLEOTIDE SEQUENCE</scope>
</reference>
<sequence length="175" mass="19962">MDQDSAHMVAASKVPMLKPGKYEIWRIRIETIISDLRSCLEAVAKRFEGMQLQESAKEILKEHMKNFTALSSDMLIKLLHRLIMLVCQSQNSPQLVHEDLCNKSIQMDMDEMDLRMAIGHVGYEWKRSVSFKKSRQPEHGKLKKGVPYRTSTSTALVSCDGLGGYDWSNQAEEMA</sequence>